<evidence type="ECO:0000313" key="4">
    <source>
        <dbReference type="Proteomes" id="UP000198253"/>
    </source>
</evidence>
<accession>A0A1C4W9C5</accession>
<feature type="compositionally biased region" description="Low complexity" evidence="1">
    <location>
        <begin position="200"/>
        <end position="211"/>
    </location>
</feature>
<dbReference type="RefSeq" id="WP_088981378.1">
    <property type="nucleotide sequence ID" value="NZ_LT607413.1"/>
</dbReference>
<evidence type="ECO:0000256" key="2">
    <source>
        <dbReference type="SAM" id="Phobius"/>
    </source>
</evidence>
<keyword evidence="2" id="KW-0472">Membrane</keyword>
<dbReference type="EMBL" id="LT607413">
    <property type="protein sequence ID" value="SCE92836.1"/>
    <property type="molecule type" value="Genomic_DNA"/>
</dbReference>
<keyword evidence="2" id="KW-0812">Transmembrane</keyword>
<keyword evidence="2" id="KW-1133">Transmembrane helix</keyword>
<keyword evidence="4" id="KW-1185">Reference proteome</keyword>
<feature type="compositionally biased region" description="Polar residues" evidence="1">
    <location>
        <begin position="215"/>
        <end position="225"/>
    </location>
</feature>
<sequence length="315" mass="31385">MTAGRFGEVDHDLLADYVGGALDGTPDEATVARLVTEDPAWAQAHDELATATARVGTALAGWGATAPTMPETVADRLTAALAGAGPAAPATVPAQVSPSPTSTASVTSGDGSSRTVAVVGASPRPTSPGRGRRRWSRRTAPVLVAAAAMVAGGFGVTQLVGLGAGQRDAGSAPENAIAGDASAGGFRLATDPTRTGTSYTPDTVGTVPTGPKVLSTDSASPTEQPASDPRRPQGVTDLDRLTDRAALDACLGAVGAAHGRGRITVDRVEYAAFQGAPALVVGLVDTEGGRWVVVTGPDCGVPGSGADTRYRAQVG</sequence>
<evidence type="ECO:0000313" key="3">
    <source>
        <dbReference type="EMBL" id="SCE92836.1"/>
    </source>
</evidence>
<reference evidence="4" key="1">
    <citation type="submission" date="2016-06" db="EMBL/GenBank/DDBJ databases">
        <authorList>
            <person name="Varghese N."/>
            <person name="Submissions Spin"/>
        </authorList>
    </citation>
    <scope>NUCLEOTIDE SEQUENCE [LARGE SCALE GENOMIC DNA]</scope>
    <source>
        <strain evidence="4">DSM 43816</strain>
    </source>
</reference>
<feature type="compositionally biased region" description="Low complexity" evidence="1">
    <location>
        <begin position="120"/>
        <end position="129"/>
    </location>
</feature>
<dbReference type="Proteomes" id="UP000198253">
    <property type="component" value="Chromosome I"/>
</dbReference>
<feature type="transmembrane region" description="Helical" evidence="2">
    <location>
        <begin position="140"/>
        <end position="164"/>
    </location>
</feature>
<protein>
    <submittedName>
        <fullName evidence="3">Uncharacterized protein</fullName>
    </submittedName>
</protein>
<evidence type="ECO:0000256" key="1">
    <source>
        <dbReference type="SAM" id="MobiDB-lite"/>
    </source>
</evidence>
<feature type="compositionally biased region" description="Low complexity" evidence="1">
    <location>
        <begin position="88"/>
        <end position="108"/>
    </location>
</feature>
<name>A0A1C4W9C5_MICEC</name>
<gene>
    <name evidence="3" type="ORF">GA0070618_1984</name>
</gene>
<proteinExistence type="predicted"/>
<dbReference type="OrthoDB" id="3404896at2"/>
<feature type="region of interest" description="Disordered" evidence="1">
    <location>
        <begin position="88"/>
        <end position="136"/>
    </location>
</feature>
<dbReference type="AlphaFoldDB" id="A0A1C4W9C5"/>
<dbReference type="InParanoid" id="A0A1C4W9C5"/>
<feature type="region of interest" description="Disordered" evidence="1">
    <location>
        <begin position="192"/>
        <end position="236"/>
    </location>
</feature>
<organism evidence="3 4">
    <name type="scientific">Micromonospora echinospora</name>
    <name type="common">Micromonospora purpurea</name>
    <dbReference type="NCBI Taxonomy" id="1877"/>
    <lineage>
        <taxon>Bacteria</taxon>
        <taxon>Bacillati</taxon>
        <taxon>Actinomycetota</taxon>
        <taxon>Actinomycetes</taxon>
        <taxon>Micromonosporales</taxon>
        <taxon>Micromonosporaceae</taxon>
        <taxon>Micromonospora</taxon>
    </lineage>
</organism>